<sequence>MIKFQKVLRGCSLFKQRCSKSMVQIQDGWWCATWSPGRHTAPHPWPSPPAWCPSPAPTCTTPSLCFILTRTMSYQLMKITILLKVVTG</sequence>
<dbReference type="Proteomes" id="UP000324832">
    <property type="component" value="Unassembled WGS sequence"/>
</dbReference>
<proteinExistence type="predicted"/>
<keyword evidence="2" id="KW-1185">Reference proteome</keyword>
<protein>
    <submittedName>
        <fullName evidence="1">Uncharacterized protein</fullName>
    </submittedName>
</protein>
<evidence type="ECO:0000313" key="2">
    <source>
        <dbReference type="Proteomes" id="UP000324832"/>
    </source>
</evidence>
<accession>A0A5E4QZT6</accession>
<name>A0A5E4QZT6_9NEOP</name>
<evidence type="ECO:0000313" key="1">
    <source>
        <dbReference type="EMBL" id="VVD03592.1"/>
    </source>
</evidence>
<reference evidence="1 2" key="1">
    <citation type="submission" date="2017-07" db="EMBL/GenBank/DDBJ databases">
        <authorList>
            <person name="Talla V."/>
            <person name="Backstrom N."/>
        </authorList>
    </citation>
    <scope>NUCLEOTIDE SEQUENCE [LARGE SCALE GENOMIC DNA]</scope>
</reference>
<dbReference type="AlphaFoldDB" id="A0A5E4QZT6"/>
<dbReference type="EMBL" id="FZQP02006782">
    <property type="protein sequence ID" value="VVD03592.1"/>
    <property type="molecule type" value="Genomic_DNA"/>
</dbReference>
<organism evidence="1 2">
    <name type="scientific">Leptidea sinapis</name>
    <dbReference type="NCBI Taxonomy" id="189913"/>
    <lineage>
        <taxon>Eukaryota</taxon>
        <taxon>Metazoa</taxon>
        <taxon>Ecdysozoa</taxon>
        <taxon>Arthropoda</taxon>
        <taxon>Hexapoda</taxon>
        <taxon>Insecta</taxon>
        <taxon>Pterygota</taxon>
        <taxon>Neoptera</taxon>
        <taxon>Endopterygota</taxon>
        <taxon>Lepidoptera</taxon>
        <taxon>Glossata</taxon>
        <taxon>Ditrysia</taxon>
        <taxon>Papilionoidea</taxon>
        <taxon>Pieridae</taxon>
        <taxon>Dismorphiinae</taxon>
        <taxon>Leptidea</taxon>
    </lineage>
</organism>
<gene>
    <name evidence="1" type="ORF">LSINAPIS_LOCUS13550</name>
</gene>